<organism evidence="2 3">
    <name type="scientific">Streptomyces mooreae</name>
    <dbReference type="NCBI Taxonomy" id="3075523"/>
    <lineage>
        <taxon>Bacteria</taxon>
        <taxon>Bacillati</taxon>
        <taxon>Actinomycetota</taxon>
        <taxon>Actinomycetes</taxon>
        <taxon>Kitasatosporales</taxon>
        <taxon>Streptomycetaceae</taxon>
        <taxon>Streptomyces</taxon>
    </lineage>
</organism>
<reference evidence="2" key="1">
    <citation type="submission" date="2024-05" db="EMBL/GenBank/DDBJ databases">
        <title>30 novel species of actinomycetes from the DSMZ collection.</title>
        <authorList>
            <person name="Nouioui I."/>
        </authorList>
    </citation>
    <scope>NUCLEOTIDE SEQUENCE</scope>
    <source>
        <strain evidence="2">DSM 41527</strain>
    </source>
</reference>
<dbReference type="RefSeq" id="WP_311625077.1">
    <property type="nucleotide sequence ID" value="NZ_JAVRFE010000025.1"/>
</dbReference>
<dbReference type="EMBL" id="JAVRFE010000025">
    <property type="protein sequence ID" value="MDT0457974.1"/>
    <property type="molecule type" value="Genomic_DNA"/>
</dbReference>
<protein>
    <submittedName>
        <fullName evidence="2">Uncharacterized protein</fullName>
    </submittedName>
</protein>
<accession>A0ABU2TAK9</accession>
<feature type="compositionally biased region" description="Polar residues" evidence="1">
    <location>
        <begin position="29"/>
        <end position="41"/>
    </location>
</feature>
<evidence type="ECO:0000256" key="1">
    <source>
        <dbReference type="SAM" id="MobiDB-lite"/>
    </source>
</evidence>
<gene>
    <name evidence="2" type="ORF">RM550_19900</name>
</gene>
<feature type="region of interest" description="Disordered" evidence="1">
    <location>
        <begin position="1"/>
        <end position="68"/>
    </location>
</feature>
<comment type="caution">
    <text evidence="2">The sequence shown here is derived from an EMBL/GenBank/DDBJ whole genome shotgun (WGS) entry which is preliminary data.</text>
</comment>
<proteinExistence type="predicted"/>
<evidence type="ECO:0000313" key="2">
    <source>
        <dbReference type="EMBL" id="MDT0457974.1"/>
    </source>
</evidence>
<sequence length="68" mass="6845">MPTARPVPIFPGSSTGQDTTGRIAPARHSLSNWSKIGVSSSAGRRAGGAGGGRAGGGRAGGWWGREIR</sequence>
<dbReference type="Proteomes" id="UP001180551">
    <property type="component" value="Unassembled WGS sequence"/>
</dbReference>
<keyword evidence="3" id="KW-1185">Reference proteome</keyword>
<feature type="compositionally biased region" description="Gly residues" evidence="1">
    <location>
        <begin position="45"/>
        <end position="68"/>
    </location>
</feature>
<name>A0ABU2TAK9_9ACTN</name>
<evidence type="ECO:0000313" key="3">
    <source>
        <dbReference type="Proteomes" id="UP001180551"/>
    </source>
</evidence>